<feature type="active site" evidence="2">
    <location>
        <position position="213"/>
    </location>
</feature>
<dbReference type="RefSeq" id="WP_090242561.1">
    <property type="nucleotide sequence ID" value="NZ_FNOU01000001.1"/>
</dbReference>
<dbReference type="SUPFAM" id="SSF46785">
    <property type="entry name" value="Winged helix' DNA-binding domain"/>
    <property type="match status" value="1"/>
</dbReference>
<accession>A0A1H3AWK2</accession>
<dbReference type="InterPro" id="IPR003812">
    <property type="entry name" value="Fido"/>
</dbReference>
<dbReference type="Pfam" id="PF13784">
    <property type="entry name" value="Fic_N"/>
    <property type="match status" value="1"/>
</dbReference>
<name>A0A1H3AWK2_EUBBA</name>
<evidence type="ECO:0000256" key="3">
    <source>
        <dbReference type="PIRSR" id="PIRSR640198-2"/>
    </source>
</evidence>
<dbReference type="PIRSF" id="PIRSF038925">
    <property type="entry name" value="AMP-prot_trans"/>
    <property type="match status" value="1"/>
</dbReference>
<keyword evidence="1" id="KW-0067">ATP-binding</keyword>
<keyword evidence="6" id="KW-1185">Reference proteome</keyword>
<dbReference type="PANTHER" id="PTHR13504:SF38">
    <property type="entry name" value="FIDO DOMAIN-CONTAINING PROTEIN"/>
    <property type="match status" value="1"/>
</dbReference>
<sequence>MQRLENYQSGKYRNQGDFKSFIPSGINKKWTWSDIELNYLLAQANKELGGLNTYSELIPDIDIYVRMHIRVEANKSNRIEGTRTSIQEDMMGIEEVSPEKRDDVQEVNNYINAMNHGVTRIIQDDFPFTSRLLCEMHEILLQGVRGEHKTPGEFRRSQNFIGGSMPSNAIYVPPSMVDMPELMGDLDKFMNQIEGIPELIKIAMIHYQFESIHPFLDGNGRIGRLTIPLYLLSKKELQTPCFYISDYFERNRIEYYDRLQNVRQQNDMVGWIKFFLKGAIETAQTARLKFKNAVDQVNIYQNYLLSKRTSVESQRKILEALYKNPVASVSDLCTWTQLSAQTINTTVKTLRDDGILQEVTGNKRNRIFVLKDYLMIFG</sequence>
<dbReference type="Gene3D" id="1.10.10.10">
    <property type="entry name" value="Winged helix-like DNA-binding domain superfamily/Winged helix DNA-binding domain"/>
    <property type="match status" value="1"/>
</dbReference>
<dbReference type="STRING" id="1528.SAMN04488579_101204"/>
<dbReference type="InterPro" id="IPR036390">
    <property type="entry name" value="WH_DNA-bd_sf"/>
</dbReference>
<dbReference type="Pfam" id="PF02661">
    <property type="entry name" value="Fic"/>
    <property type="match status" value="1"/>
</dbReference>
<feature type="binding site" evidence="1">
    <location>
        <position position="213"/>
    </location>
    <ligand>
        <name>ATP</name>
        <dbReference type="ChEBI" id="CHEBI:30616"/>
    </ligand>
</feature>
<evidence type="ECO:0000256" key="1">
    <source>
        <dbReference type="PIRSR" id="PIRSR038925-1"/>
    </source>
</evidence>
<feature type="binding site" evidence="3">
    <location>
        <begin position="255"/>
        <end position="256"/>
    </location>
    <ligand>
        <name>ATP</name>
        <dbReference type="ChEBI" id="CHEBI:30616"/>
    </ligand>
</feature>
<dbReference type="InterPro" id="IPR036388">
    <property type="entry name" value="WH-like_DNA-bd_sf"/>
</dbReference>
<dbReference type="OrthoDB" id="9813719at2"/>
<feature type="binding site" evidence="1">
    <location>
        <position position="255"/>
    </location>
    <ligand>
        <name>ATP</name>
        <dbReference type="ChEBI" id="CHEBI:30616"/>
    </ligand>
</feature>
<protein>
    <submittedName>
        <fullName evidence="5">Fic family protein</fullName>
    </submittedName>
</protein>
<dbReference type="InterPro" id="IPR040198">
    <property type="entry name" value="Fido_containing"/>
</dbReference>
<reference evidence="6" key="1">
    <citation type="submission" date="2016-10" db="EMBL/GenBank/DDBJ databases">
        <authorList>
            <person name="Varghese N."/>
            <person name="Submissions S."/>
        </authorList>
    </citation>
    <scope>NUCLEOTIDE SEQUENCE [LARGE SCALE GENOMIC DNA]</scope>
    <source>
        <strain evidence="6">VPI 5359</strain>
    </source>
</reference>
<keyword evidence="1" id="KW-0547">Nucleotide-binding</keyword>
<dbReference type="InterPro" id="IPR011991">
    <property type="entry name" value="ArsR-like_HTH"/>
</dbReference>
<dbReference type="AlphaFoldDB" id="A0A1H3AWK2"/>
<dbReference type="Gene3D" id="1.10.3290.10">
    <property type="entry name" value="Fido-like domain"/>
    <property type="match status" value="1"/>
</dbReference>
<gene>
    <name evidence="5" type="ORF">SAMN04488579_101204</name>
</gene>
<dbReference type="CDD" id="cd00090">
    <property type="entry name" value="HTH_ARSR"/>
    <property type="match status" value="1"/>
</dbReference>
<feature type="binding site" evidence="1">
    <location>
        <begin position="218"/>
        <end position="224"/>
    </location>
    <ligand>
        <name>ATP</name>
        <dbReference type="ChEBI" id="CHEBI:30616"/>
    </ligand>
</feature>
<dbReference type="PROSITE" id="PS51459">
    <property type="entry name" value="FIDO"/>
    <property type="match status" value="1"/>
</dbReference>
<feature type="binding site" evidence="1">
    <location>
        <position position="80"/>
    </location>
    <ligand>
        <name>ATP</name>
        <dbReference type="ChEBI" id="CHEBI:30616"/>
    </ligand>
</feature>
<evidence type="ECO:0000259" key="4">
    <source>
        <dbReference type="PROSITE" id="PS51459"/>
    </source>
</evidence>
<dbReference type="Pfam" id="PF13412">
    <property type="entry name" value="HTH_24"/>
    <property type="match status" value="1"/>
</dbReference>
<dbReference type="Proteomes" id="UP000199652">
    <property type="component" value="Unassembled WGS sequence"/>
</dbReference>
<feature type="domain" description="Fido" evidence="4">
    <location>
        <begin position="128"/>
        <end position="277"/>
    </location>
</feature>
<dbReference type="EMBL" id="FNOU01000001">
    <property type="protein sequence ID" value="SDX33985.1"/>
    <property type="molecule type" value="Genomic_DNA"/>
</dbReference>
<dbReference type="InterPro" id="IPR036597">
    <property type="entry name" value="Fido-like_dom_sf"/>
</dbReference>
<dbReference type="InterPro" id="IPR026287">
    <property type="entry name" value="SoFic-like"/>
</dbReference>
<dbReference type="SUPFAM" id="SSF140931">
    <property type="entry name" value="Fic-like"/>
    <property type="match status" value="1"/>
</dbReference>
<evidence type="ECO:0000256" key="2">
    <source>
        <dbReference type="PIRSR" id="PIRSR640198-1"/>
    </source>
</evidence>
<feature type="binding site" evidence="3">
    <location>
        <begin position="217"/>
        <end position="224"/>
    </location>
    <ligand>
        <name>ATP</name>
        <dbReference type="ChEBI" id="CHEBI:30616"/>
    </ligand>
</feature>
<evidence type="ECO:0000313" key="6">
    <source>
        <dbReference type="Proteomes" id="UP000199652"/>
    </source>
</evidence>
<dbReference type="GO" id="GO:0005524">
    <property type="term" value="F:ATP binding"/>
    <property type="evidence" value="ECO:0007669"/>
    <property type="project" value="UniProtKB-KW"/>
</dbReference>
<organism evidence="5 6">
    <name type="scientific">Eubacterium barkeri</name>
    <name type="common">Clostridium barkeri</name>
    <dbReference type="NCBI Taxonomy" id="1528"/>
    <lineage>
        <taxon>Bacteria</taxon>
        <taxon>Bacillati</taxon>
        <taxon>Bacillota</taxon>
        <taxon>Clostridia</taxon>
        <taxon>Eubacteriales</taxon>
        <taxon>Eubacteriaceae</taxon>
        <taxon>Eubacterium</taxon>
    </lineage>
</organism>
<evidence type="ECO:0000313" key="5">
    <source>
        <dbReference type="EMBL" id="SDX33985.1"/>
    </source>
</evidence>
<dbReference type="InterPro" id="IPR025758">
    <property type="entry name" value="Fic/DOC_N"/>
</dbReference>
<proteinExistence type="predicted"/>
<dbReference type="PANTHER" id="PTHR13504">
    <property type="entry name" value="FIDO DOMAIN-CONTAINING PROTEIN DDB_G0283145"/>
    <property type="match status" value="1"/>
</dbReference>